<dbReference type="Pfam" id="PF00691">
    <property type="entry name" value="OmpA"/>
    <property type="match status" value="1"/>
</dbReference>
<dbReference type="Gene3D" id="2.60.40.10">
    <property type="entry name" value="Immunoglobulins"/>
    <property type="match status" value="1"/>
</dbReference>
<evidence type="ECO:0000259" key="3">
    <source>
        <dbReference type="PROSITE" id="PS51123"/>
    </source>
</evidence>
<dbReference type="Proteomes" id="UP001236657">
    <property type="component" value="Chromosome"/>
</dbReference>
<dbReference type="InterPro" id="IPR009998">
    <property type="entry name" value="YfaZ"/>
</dbReference>
<dbReference type="PROSITE" id="PS51123">
    <property type="entry name" value="OMPA_2"/>
    <property type="match status" value="1"/>
</dbReference>
<dbReference type="InterPro" id="IPR006665">
    <property type="entry name" value="OmpA-like"/>
</dbReference>
<dbReference type="InterPro" id="IPR001434">
    <property type="entry name" value="OmcB-like_DUF11"/>
</dbReference>
<evidence type="ECO:0000256" key="2">
    <source>
        <dbReference type="SAM" id="SignalP"/>
    </source>
</evidence>
<dbReference type="Gene3D" id="2.60.40.740">
    <property type="match status" value="1"/>
</dbReference>
<feature type="signal peptide" evidence="2">
    <location>
        <begin position="1"/>
        <end position="23"/>
    </location>
</feature>
<dbReference type="Pfam" id="PF01345">
    <property type="entry name" value="DUF11"/>
    <property type="match status" value="1"/>
</dbReference>
<dbReference type="Pfam" id="PF13620">
    <property type="entry name" value="CarboxypepD_reg"/>
    <property type="match status" value="1"/>
</dbReference>
<dbReference type="PANTHER" id="PTHR30329">
    <property type="entry name" value="STATOR ELEMENT OF FLAGELLAR MOTOR COMPLEX"/>
    <property type="match status" value="1"/>
</dbReference>
<dbReference type="EMBL" id="CP133218">
    <property type="protein sequence ID" value="WML92204.1"/>
    <property type="molecule type" value="Genomic_DNA"/>
</dbReference>
<dbReference type="SUPFAM" id="SSF103088">
    <property type="entry name" value="OmpA-like"/>
    <property type="match status" value="1"/>
</dbReference>
<evidence type="ECO:0000256" key="1">
    <source>
        <dbReference type="PROSITE-ProRule" id="PRU00473"/>
    </source>
</evidence>
<name>A0ABY9MU61_9GAMM</name>
<keyword evidence="5" id="KW-1185">Reference proteome</keyword>
<dbReference type="SUPFAM" id="SSF49478">
    <property type="entry name" value="Cna protein B-type domain"/>
    <property type="match status" value="1"/>
</dbReference>
<sequence>MARLFGVFLLIVLSDWFTLSAHAATAVGTRITNQAEASYFDTASGTVITILSNYANLVVAARPAHQQSQDNQQFSTAGQVVYFPHLITNTGNVIDSYVLSATNQTGDNGDLESIHIYLDLNSDGQANAGEPEITETSLLQPGEQIHVVVAATVPNQAAENNQYVITLTSTSQKNTANSQKNIDTTSIRQGAIIRLSHITDPNCSVSLSSARRVYNEVGFNNTGNANPVERAVVVDGIALHGVLIEANLSEYFNLVPGGDFFAAPSQAMPVVSLGGSTWISYAQWDGVSKVEKVAVLIPAINLKPQQSGKFGYTTQVTKQPTGAYTNNTSAFMDENGDGTNEFKSNDSCNIIKPITVPETRGTAGSVNGIVFDSANLNYIKGATVSIIDVTTGKILGTTVSDESGNYQLNNISTGQYYLQITPPEKYTAPSINAPINFPSKNVSQPSYGQFGFAQTTGTSGIFTLDSTVVGMSIDIPLDRQGVTEQLTIEKTASKTTVAIGDLLSYTIKVHNISGEDLYAAYIEDQLPRGFRYLSGTAKSNDTTLTDPQLIPGNASNRAKLAFRLGDLKKDAEISLTYILQVTAAAVSSDGINSAYAHADTLTDLLITSPTVKAQVAVKQEGVLSDRAILFGRLAVEPGCPIGDNKERQENGWPLANVRLYMEDGTYVLTDAEGQFSLYGLQAGVHVLKVDNHTVPEGVVFKITGADNAGDPDSRFVDLIPGDFDRADFVAACPEAIKTEQVCSEQMLDEKGKEWTTRRLPDIIPALHFDSGKADIKPEYLAKLAQLIELTKDKQNVRLGFVGHTDNERLKPATKKKYKDNDGLSKARALEVAEYVLKNLGKDLDVTVDGKGESDPIADNATPEGMAQNRRVDVVLIYDEPVEKHAQTLRTECKGGFENVVANRILARSKAVDQGWYNEMDSLDPGNINSLGNLARQAEAAQDGDISNGLMQIYQEKVKEQQQTQAQVTADNQAEQEASMPLAKETVKNITTEQAKAGQWLWPLTDVSLDGRFMVVVPADLTPTMTVNGKPVTDAQLGEQIVNKQQQAQLMAWYGVELSDGENEIKVTAKDNFGNDRVLASKTFKRPSAAIAVKLSVDTALTADGGRTSVPVKIQVLDVNGYPAKGSYFLTMETSEGAWVEADIQDKIPGHQVKVTNGERIIHLSSGRKTGQVKIRASTGTLQSETDVSQIAEMRPLIAVGLLDIRAHQGYGDDYANVSLEQLSETDSATGVDGRTAIFMKGKVKGDMHLTLSYDNQKDPTAELLRDIDPEAYYEIYGDSSVRGYEAQSRSNLYIKLEKERHSMMWGDYVTDNNGSNADLAKTQRTLTGANAIYDDGKTRVQAFAARQDNPRASEEIAGNGTSMQYQIKGVPLVLNSEIIEIVTRDKANSGLLLKVEKLVRFTDYTIDEVTGYITFHTTVPTLDSDGNPVSIRISYDKDVPTETYTVAGVRAEHKVTDNLTVGVSHTEDGAPVDGSTISGAYGQYKDASLQIEAGVAQMEHKDGTADGTAERLQISQQWANNSRTELTAAQADAGFTNTSGGIQADRRELKLTHEQKITADTSAKIEAVDSQALSTESKRTSLELSASTQLDDWKVKLGLRNITQSDETTKENINTALVGIERTIELFGKKGSIKAEHEHELGDTGRQRTTLGAELEIAEKTKGYVRYENADRLASGTLAGAVDTQHNVVAGIKTDILPSTQLYSEYRIEGDISGQDAVAVNGAKATLNLKENLTLTPSLEVMTYLPGSTKEDSVAASVTLRDTRDKDSRKMLNLETRLSDSEKYYGLNGSYVTRLNDNVSGMVGNELRVTEHDAGDTTVQNTLSLNAAYRPKGGGPYNALYSYKWKKDSASDENTHILSTHQHYRVGEKTDLSAHVGAKQQRLTENESTHTSNALLGTVQAETEVNDRLSVEGHAGTLITGGSDQQYHAGAGIYYNVVDNVRVGAGYNVAGVKDSDLDPDGSLNQGAYVGLQLKVDEDMFKWMTPREGEISATKKNK</sequence>
<dbReference type="InterPro" id="IPR050330">
    <property type="entry name" value="Bact_OuterMem_StrucFunc"/>
</dbReference>
<dbReference type="InterPro" id="IPR047589">
    <property type="entry name" value="DUF11_rpt"/>
</dbReference>
<dbReference type="NCBIfam" id="TIGR01451">
    <property type="entry name" value="B_ant_repeat"/>
    <property type="match status" value="1"/>
</dbReference>
<dbReference type="PANTHER" id="PTHR30329:SF21">
    <property type="entry name" value="LIPOPROTEIN YIAD-RELATED"/>
    <property type="match status" value="1"/>
</dbReference>
<evidence type="ECO:0000313" key="4">
    <source>
        <dbReference type="EMBL" id="WML92204.1"/>
    </source>
</evidence>
<dbReference type="InterPro" id="IPR036737">
    <property type="entry name" value="OmpA-like_sf"/>
</dbReference>
<keyword evidence="1" id="KW-0472">Membrane</keyword>
<evidence type="ECO:0000313" key="5">
    <source>
        <dbReference type="Proteomes" id="UP001236657"/>
    </source>
</evidence>
<gene>
    <name evidence="4" type="ORF">RCF98_07625</name>
</gene>
<feature type="domain" description="OmpA-like" evidence="3">
    <location>
        <begin position="755"/>
        <end position="879"/>
    </location>
</feature>
<feature type="chain" id="PRO_5045544777" evidence="2">
    <location>
        <begin position="24"/>
        <end position="1997"/>
    </location>
</feature>
<dbReference type="Gene3D" id="3.30.1330.60">
    <property type="entry name" value="OmpA-like domain"/>
    <property type="match status" value="1"/>
</dbReference>
<dbReference type="InterPro" id="IPR013783">
    <property type="entry name" value="Ig-like_fold"/>
</dbReference>
<accession>A0ABY9MU61</accession>
<reference evidence="4 5" key="1">
    <citation type="submission" date="2023-08" db="EMBL/GenBank/DDBJ databases">
        <title>New molecular markers tilS and rpoB for phylogenetic and monitoring studies of the genus Thiothrix biodiversity.</title>
        <authorList>
            <person name="Ravin N.V."/>
            <person name="Smolyakov D."/>
            <person name="Markov N.D."/>
            <person name="Beletsky A.V."/>
            <person name="Mardanov A.V."/>
            <person name="Rudenko T.S."/>
            <person name="Grabovich M.Y."/>
        </authorList>
    </citation>
    <scope>NUCLEOTIDE SEQUENCE [LARGE SCALE GENOMIC DNA]</scope>
    <source>
        <strain evidence="4 5">MK1</strain>
    </source>
</reference>
<protein>
    <submittedName>
        <fullName evidence="4">YfaZ family outer membrane protein</fullName>
    </submittedName>
</protein>
<dbReference type="CDD" id="cd07185">
    <property type="entry name" value="OmpA_C-like"/>
    <property type="match status" value="1"/>
</dbReference>
<dbReference type="Pfam" id="PF07437">
    <property type="entry name" value="YfaZ"/>
    <property type="match status" value="1"/>
</dbReference>
<organism evidence="4 5">
    <name type="scientific">Thiothrix lacustris</name>
    <dbReference type="NCBI Taxonomy" id="525917"/>
    <lineage>
        <taxon>Bacteria</taxon>
        <taxon>Pseudomonadati</taxon>
        <taxon>Pseudomonadota</taxon>
        <taxon>Gammaproteobacteria</taxon>
        <taxon>Thiotrichales</taxon>
        <taxon>Thiotrichaceae</taxon>
        <taxon>Thiothrix</taxon>
    </lineage>
</organism>
<dbReference type="RefSeq" id="WP_308897272.1">
    <property type="nucleotide sequence ID" value="NZ_CP133218.1"/>
</dbReference>
<proteinExistence type="predicted"/>
<keyword evidence="2" id="KW-0732">Signal</keyword>